<evidence type="ECO:0008006" key="3">
    <source>
        <dbReference type="Google" id="ProtNLM"/>
    </source>
</evidence>
<dbReference type="Gene3D" id="3.40.50.450">
    <property type="match status" value="1"/>
</dbReference>
<dbReference type="InterPro" id="IPR041164">
    <property type="entry name" value="LDcluster4"/>
</dbReference>
<comment type="caution">
    <text evidence="1">The sequence shown here is derived from an EMBL/GenBank/DDBJ whole genome shotgun (WGS) entry which is preliminary data.</text>
</comment>
<dbReference type="GO" id="GO:0005829">
    <property type="term" value="C:cytosol"/>
    <property type="evidence" value="ECO:0007669"/>
    <property type="project" value="TreeGrafter"/>
</dbReference>
<dbReference type="PANTHER" id="PTHR43393">
    <property type="entry name" value="CYTOKININ RIBOSIDE 5'-MONOPHOSPHATE PHOSPHORIBOHYDROLASE"/>
    <property type="match status" value="1"/>
</dbReference>
<dbReference type="RefSeq" id="WP_184483015.1">
    <property type="nucleotide sequence ID" value="NZ_JAAEDJ010000251.1"/>
</dbReference>
<evidence type="ECO:0000313" key="1">
    <source>
        <dbReference type="EMBL" id="MBB5689327.1"/>
    </source>
</evidence>
<dbReference type="PANTHER" id="PTHR43393:SF3">
    <property type="entry name" value="LYSINE DECARBOXYLASE-LIKE PROTEIN"/>
    <property type="match status" value="1"/>
</dbReference>
<evidence type="ECO:0000313" key="2">
    <source>
        <dbReference type="Proteomes" id="UP000562254"/>
    </source>
</evidence>
<dbReference type="InterPro" id="IPR052341">
    <property type="entry name" value="LOG_family_nucleotidases"/>
</dbReference>
<dbReference type="Pfam" id="PF18306">
    <property type="entry name" value="LDcluster4"/>
    <property type="match status" value="1"/>
</dbReference>
<sequence length="223" mass="23010">MQDDLLLADAVLWRGDGAMLDPLTLRWQERPSRPTGKARPVSATEAARWVLTQGGGRRLPVAIIGPREPTPRALADAEAVGRALALLGFPLICGGRGGAMEAASRGCAAAGGLMIGILPSEDWREANPHVAIPLATGIGEARNAIIATAAFALVSVGGREEPVSYGTISEMAFGLRHGRLVIGMEEAPDLPGVVRCATAEEAAARVAARYLGLAPPSRAPAAG</sequence>
<dbReference type="Proteomes" id="UP000562254">
    <property type="component" value="Unassembled WGS sequence"/>
</dbReference>
<organism evidence="1 2">
    <name type="scientific">Neoroseomonas alkaliterrae</name>
    <dbReference type="NCBI Taxonomy" id="1452450"/>
    <lineage>
        <taxon>Bacteria</taxon>
        <taxon>Pseudomonadati</taxon>
        <taxon>Pseudomonadota</taxon>
        <taxon>Alphaproteobacteria</taxon>
        <taxon>Acetobacterales</taxon>
        <taxon>Acetobacteraceae</taxon>
        <taxon>Neoroseomonas</taxon>
    </lineage>
</organism>
<gene>
    <name evidence="1" type="ORF">FHS88_001452</name>
</gene>
<accession>A0A840XYU3</accession>
<keyword evidence="2" id="KW-1185">Reference proteome</keyword>
<proteinExistence type="predicted"/>
<dbReference type="AlphaFoldDB" id="A0A840XYU3"/>
<dbReference type="SUPFAM" id="SSF102405">
    <property type="entry name" value="MCP/YpsA-like"/>
    <property type="match status" value="1"/>
</dbReference>
<protein>
    <recommendedName>
        <fullName evidence="3">TIGR00725 family protein</fullName>
    </recommendedName>
</protein>
<name>A0A840XYU3_9PROT</name>
<dbReference type="EMBL" id="JACIJE010000003">
    <property type="protein sequence ID" value="MBB5689327.1"/>
    <property type="molecule type" value="Genomic_DNA"/>
</dbReference>
<reference evidence="1 2" key="1">
    <citation type="submission" date="2020-08" db="EMBL/GenBank/DDBJ databases">
        <title>Genomic Encyclopedia of Type Strains, Phase IV (KMG-IV): sequencing the most valuable type-strain genomes for metagenomic binning, comparative biology and taxonomic classification.</title>
        <authorList>
            <person name="Goeker M."/>
        </authorList>
    </citation>
    <scope>NUCLEOTIDE SEQUENCE [LARGE SCALE GENOMIC DNA]</scope>
    <source>
        <strain evidence="1 2">DSM 25895</strain>
    </source>
</reference>